<accession>A0A5N5SKE5</accession>
<dbReference type="GO" id="GO:0030991">
    <property type="term" value="C:intraciliary transport particle A"/>
    <property type="evidence" value="ECO:0007669"/>
    <property type="project" value="TreeGrafter"/>
</dbReference>
<feature type="domain" description="WDR19 first beta-propeller" evidence="3">
    <location>
        <begin position="2"/>
        <end position="232"/>
    </location>
</feature>
<keyword evidence="2" id="KW-0677">Repeat</keyword>
<evidence type="ECO:0000256" key="1">
    <source>
        <dbReference type="ARBA" id="ARBA00022574"/>
    </source>
</evidence>
<keyword evidence="1" id="KW-0853">WD repeat</keyword>
<dbReference type="AlphaFoldDB" id="A0A5N5SKE5"/>
<dbReference type="GO" id="GO:0060271">
    <property type="term" value="P:cilium assembly"/>
    <property type="evidence" value="ECO:0007669"/>
    <property type="project" value="TreeGrafter"/>
</dbReference>
<dbReference type="InterPro" id="IPR040379">
    <property type="entry name" value="WDR19/dyf-2"/>
</dbReference>
<proteinExistence type="predicted"/>
<evidence type="ECO:0000259" key="3">
    <source>
        <dbReference type="Pfam" id="PF23389"/>
    </source>
</evidence>
<dbReference type="PANTHER" id="PTHR14920">
    <property type="entry name" value="OSMOTIC AVOIDANCE ABNORMAL PROTEIN 1/WD REPEAT MEMBRANE PROTEIN"/>
    <property type="match status" value="1"/>
</dbReference>
<evidence type="ECO:0000313" key="4">
    <source>
        <dbReference type="EMBL" id="KAB7494541.1"/>
    </source>
</evidence>
<dbReference type="Gene3D" id="2.130.10.10">
    <property type="entry name" value="YVTN repeat-like/Quinoprotein amine dehydrogenase"/>
    <property type="match status" value="1"/>
</dbReference>
<keyword evidence="5" id="KW-1185">Reference proteome</keyword>
<dbReference type="Proteomes" id="UP000326759">
    <property type="component" value="Unassembled WGS sequence"/>
</dbReference>
<protein>
    <submittedName>
        <fullName evidence="4">WD repeat-containing protein 19</fullName>
    </submittedName>
</protein>
<dbReference type="PANTHER" id="PTHR14920:SF0">
    <property type="entry name" value="WD REPEAT DOMAIN 19"/>
    <property type="match status" value="1"/>
</dbReference>
<reference evidence="4 5" key="1">
    <citation type="journal article" date="2019" name="PLoS Biol.">
        <title>Sex chromosomes control vertical transmission of feminizing Wolbachia symbionts in an isopod.</title>
        <authorList>
            <person name="Becking T."/>
            <person name="Chebbi M.A."/>
            <person name="Giraud I."/>
            <person name="Moumen B."/>
            <person name="Laverre T."/>
            <person name="Caubet Y."/>
            <person name="Peccoud J."/>
            <person name="Gilbert C."/>
            <person name="Cordaux R."/>
        </authorList>
    </citation>
    <scope>NUCLEOTIDE SEQUENCE [LARGE SCALE GENOMIC DNA]</scope>
    <source>
        <strain evidence="4">ANa2</strain>
        <tissue evidence="4">Whole body excluding digestive tract and cuticle</tissue>
    </source>
</reference>
<feature type="non-terminal residue" evidence="4">
    <location>
        <position position="1"/>
    </location>
</feature>
<comment type="caution">
    <text evidence="4">The sequence shown here is derived from an EMBL/GenBank/DDBJ whole genome shotgun (WGS) entry which is preliminary data.</text>
</comment>
<dbReference type="EMBL" id="SEYY01023913">
    <property type="protein sequence ID" value="KAB7494541.1"/>
    <property type="molecule type" value="Genomic_DNA"/>
</dbReference>
<dbReference type="SUPFAM" id="SSF69322">
    <property type="entry name" value="Tricorn protease domain 2"/>
    <property type="match status" value="1"/>
</dbReference>
<name>A0A5N5SKE5_9CRUS</name>
<organism evidence="4 5">
    <name type="scientific">Armadillidium nasatum</name>
    <dbReference type="NCBI Taxonomy" id="96803"/>
    <lineage>
        <taxon>Eukaryota</taxon>
        <taxon>Metazoa</taxon>
        <taxon>Ecdysozoa</taxon>
        <taxon>Arthropoda</taxon>
        <taxon>Crustacea</taxon>
        <taxon>Multicrustacea</taxon>
        <taxon>Malacostraca</taxon>
        <taxon>Eumalacostraca</taxon>
        <taxon>Peracarida</taxon>
        <taxon>Isopoda</taxon>
        <taxon>Oniscidea</taxon>
        <taxon>Crinocheta</taxon>
        <taxon>Armadillidiidae</taxon>
        <taxon>Armadillidium</taxon>
    </lineage>
</organism>
<dbReference type="OrthoDB" id="10250638at2759"/>
<dbReference type="InterPro" id="IPR015943">
    <property type="entry name" value="WD40/YVTN_repeat-like_dom_sf"/>
</dbReference>
<evidence type="ECO:0000256" key="2">
    <source>
        <dbReference type="ARBA" id="ARBA00022737"/>
    </source>
</evidence>
<dbReference type="Pfam" id="PF23389">
    <property type="entry name" value="Beta-prop_WDR19_1st"/>
    <property type="match status" value="1"/>
</dbReference>
<dbReference type="GO" id="GO:0005929">
    <property type="term" value="C:cilium"/>
    <property type="evidence" value="ECO:0007669"/>
    <property type="project" value="TreeGrafter"/>
</dbReference>
<dbReference type="FunFam" id="2.130.10.10:FF:000242">
    <property type="entry name" value="WD repeat domain 19, isoform CRA_a"/>
    <property type="match status" value="1"/>
</dbReference>
<gene>
    <name evidence="4" type="ORF">Anas_09185</name>
</gene>
<dbReference type="InterPro" id="IPR057855">
    <property type="entry name" value="Beta-prop_WDR19_1st"/>
</dbReference>
<dbReference type="GO" id="GO:0035721">
    <property type="term" value="P:intraciliary retrograde transport"/>
    <property type="evidence" value="ECO:0007669"/>
    <property type="project" value="InterPro"/>
</dbReference>
<evidence type="ECO:0000313" key="5">
    <source>
        <dbReference type="Proteomes" id="UP000326759"/>
    </source>
</evidence>
<sequence>LCSGFGWDKDGALLAIINDRSPLINVWDANSGRVQQLDSGLKDNLSFLAWSKTAPLLAVGTAKGNLMIYNHQSSRRIPIVGKHSRRITCGCWSNGNFLALGGDDKILTISNHEGDTLKTAPLRGEPSDVQFSEMKTDERSLGDNTVSLIIGKRNLFFFNLNDPDNPIELAFQGKYGDGYILIGFSAGYFVVISTHMKEIGQELFQAKNHKTVLNDIAISTKLNKAASCGDNVTLGGVIIDIRISRYANV</sequence>